<gene>
    <name evidence="1" type="ORF">PMAYCL1PPCAC_25910</name>
</gene>
<dbReference type="EMBL" id="BTRK01000005">
    <property type="protein sequence ID" value="GMR55714.1"/>
    <property type="molecule type" value="Genomic_DNA"/>
</dbReference>
<dbReference type="Proteomes" id="UP001328107">
    <property type="component" value="Unassembled WGS sequence"/>
</dbReference>
<feature type="non-terminal residue" evidence="1">
    <location>
        <position position="1"/>
    </location>
</feature>
<protein>
    <submittedName>
        <fullName evidence="1">Uncharacterized protein</fullName>
    </submittedName>
</protein>
<evidence type="ECO:0000313" key="1">
    <source>
        <dbReference type="EMBL" id="GMR55714.1"/>
    </source>
</evidence>
<name>A0AAN5D3I0_9BILA</name>
<accession>A0AAN5D3I0</accession>
<dbReference type="AlphaFoldDB" id="A0AAN5D3I0"/>
<keyword evidence="2" id="KW-1185">Reference proteome</keyword>
<sequence>QFSVFLMHVFKFPCRKVISFHISMGSFNFFLQSVTFSSKARDHMFLLQILQPIIAFFRRVSSC</sequence>
<comment type="caution">
    <text evidence="1">The sequence shown here is derived from an EMBL/GenBank/DDBJ whole genome shotgun (WGS) entry which is preliminary data.</text>
</comment>
<proteinExistence type="predicted"/>
<reference evidence="2" key="1">
    <citation type="submission" date="2022-10" db="EMBL/GenBank/DDBJ databases">
        <title>Genome assembly of Pristionchus species.</title>
        <authorList>
            <person name="Yoshida K."/>
            <person name="Sommer R.J."/>
        </authorList>
    </citation>
    <scope>NUCLEOTIDE SEQUENCE [LARGE SCALE GENOMIC DNA]</scope>
    <source>
        <strain evidence="2">RS5460</strain>
    </source>
</reference>
<organism evidence="1 2">
    <name type="scientific">Pristionchus mayeri</name>
    <dbReference type="NCBI Taxonomy" id="1317129"/>
    <lineage>
        <taxon>Eukaryota</taxon>
        <taxon>Metazoa</taxon>
        <taxon>Ecdysozoa</taxon>
        <taxon>Nematoda</taxon>
        <taxon>Chromadorea</taxon>
        <taxon>Rhabditida</taxon>
        <taxon>Rhabditina</taxon>
        <taxon>Diplogasteromorpha</taxon>
        <taxon>Diplogasteroidea</taxon>
        <taxon>Neodiplogasteridae</taxon>
        <taxon>Pristionchus</taxon>
    </lineage>
</organism>
<evidence type="ECO:0000313" key="2">
    <source>
        <dbReference type="Proteomes" id="UP001328107"/>
    </source>
</evidence>